<dbReference type="AlphaFoldDB" id="A0A4Q7Z917"/>
<keyword evidence="7 13" id="KW-0067">ATP-binding</keyword>
<keyword evidence="6 13" id="KW-0347">Helicase</keyword>
<keyword evidence="8 13" id="KW-0238">DNA-binding</keyword>
<dbReference type="GO" id="GO:0042802">
    <property type="term" value="F:identical protein binding"/>
    <property type="evidence" value="ECO:0007669"/>
    <property type="project" value="UniProtKB-ARBA"/>
</dbReference>
<evidence type="ECO:0000256" key="8">
    <source>
        <dbReference type="ARBA" id="ARBA00023125"/>
    </source>
</evidence>
<comment type="similarity">
    <text evidence="1 13">Belongs to the helicase family. DnaB subfamily.</text>
</comment>
<dbReference type="Pfam" id="PF00772">
    <property type="entry name" value="DnaB"/>
    <property type="match status" value="1"/>
</dbReference>
<dbReference type="InterPro" id="IPR007694">
    <property type="entry name" value="DNA_helicase_DnaB-like_C"/>
</dbReference>
<reference evidence="15 16" key="1">
    <citation type="submission" date="2019-02" db="EMBL/GenBank/DDBJ databases">
        <title>Genomic Encyclopedia of Type Strains, Phase IV (KMG-IV): sequencing the most valuable type-strain genomes for metagenomic binning, comparative biology and taxonomic classification.</title>
        <authorList>
            <person name="Goeker M."/>
        </authorList>
    </citation>
    <scope>NUCLEOTIDE SEQUENCE [LARGE SCALE GENOMIC DNA]</scope>
    <source>
        <strain evidence="15 16">DSM 105135</strain>
    </source>
</reference>
<dbReference type="NCBIfam" id="NF004384">
    <property type="entry name" value="PRK05748.1"/>
    <property type="match status" value="1"/>
</dbReference>
<evidence type="ECO:0000256" key="10">
    <source>
        <dbReference type="ARBA" id="ARBA00044932"/>
    </source>
</evidence>
<keyword evidence="2 13" id="KW-0639">Primosome</keyword>
<evidence type="ECO:0000256" key="9">
    <source>
        <dbReference type="ARBA" id="ARBA00023235"/>
    </source>
</evidence>
<dbReference type="OrthoDB" id="9773982at2"/>
<keyword evidence="4 13" id="KW-0547">Nucleotide-binding</keyword>
<keyword evidence="9" id="KW-0413">Isomerase</keyword>
<evidence type="ECO:0000256" key="13">
    <source>
        <dbReference type="RuleBase" id="RU362085"/>
    </source>
</evidence>
<name>A0A4Q7Z917_9GAMM</name>
<dbReference type="InterPro" id="IPR036185">
    <property type="entry name" value="DNA_heli_DnaB-like_N_sf"/>
</dbReference>
<evidence type="ECO:0000313" key="16">
    <source>
        <dbReference type="Proteomes" id="UP000292423"/>
    </source>
</evidence>
<dbReference type="InterPro" id="IPR007692">
    <property type="entry name" value="DNA_helicase_DnaB"/>
</dbReference>
<gene>
    <name evidence="15" type="ORF">EV700_1365</name>
</gene>
<dbReference type="InterPro" id="IPR016136">
    <property type="entry name" value="DNA_helicase_N/primase_C"/>
</dbReference>
<evidence type="ECO:0000259" key="14">
    <source>
        <dbReference type="PROSITE" id="PS51199"/>
    </source>
</evidence>
<dbReference type="SUPFAM" id="SSF52540">
    <property type="entry name" value="P-loop containing nucleoside triphosphate hydrolases"/>
    <property type="match status" value="1"/>
</dbReference>
<dbReference type="FunFam" id="3.40.50.300:FF:000076">
    <property type="entry name" value="Replicative DNA helicase"/>
    <property type="match status" value="1"/>
</dbReference>
<evidence type="ECO:0000256" key="5">
    <source>
        <dbReference type="ARBA" id="ARBA00022801"/>
    </source>
</evidence>
<dbReference type="GO" id="GO:0005524">
    <property type="term" value="F:ATP binding"/>
    <property type="evidence" value="ECO:0007669"/>
    <property type="project" value="UniProtKB-UniRule"/>
</dbReference>
<dbReference type="PROSITE" id="PS51199">
    <property type="entry name" value="SF4_HELICASE"/>
    <property type="match status" value="1"/>
</dbReference>
<evidence type="ECO:0000313" key="15">
    <source>
        <dbReference type="EMBL" id="RZU46978.1"/>
    </source>
</evidence>
<evidence type="ECO:0000256" key="1">
    <source>
        <dbReference type="ARBA" id="ARBA00008428"/>
    </source>
</evidence>
<evidence type="ECO:0000256" key="3">
    <source>
        <dbReference type="ARBA" id="ARBA00022705"/>
    </source>
</evidence>
<protein>
    <recommendedName>
        <fullName evidence="12 13">Replicative DNA helicase</fullName>
        <ecNumber evidence="12 13">5.6.2.3</ecNumber>
    </recommendedName>
</protein>
<dbReference type="InterPro" id="IPR007693">
    <property type="entry name" value="DNA_helicase_DnaB-like_N"/>
</dbReference>
<evidence type="ECO:0000256" key="7">
    <source>
        <dbReference type="ARBA" id="ARBA00022840"/>
    </source>
</evidence>
<accession>A0A4Q7Z917</accession>
<dbReference type="EMBL" id="SHKX01000011">
    <property type="protein sequence ID" value="RZU46978.1"/>
    <property type="molecule type" value="Genomic_DNA"/>
</dbReference>
<evidence type="ECO:0000256" key="2">
    <source>
        <dbReference type="ARBA" id="ARBA00022515"/>
    </source>
</evidence>
<dbReference type="Gene3D" id="3.40.50.300">
    <property type="entry name" value="P-loop containing nucleotide triphosphate hydrolases"/>
    <property type="match status" value="1"/>
</dbReference>
<evidence type="ECO:0000256" key="11">
    <source>
        <dbReference type="ARBA" id="ARBA00048954"/>
    </source>
</evidence>
<dbReference type="Pfam" id="PF03796">
    <property type="entry name" value="DnaB_C"/>
    <property type="match status" value="1"/>
</dbReference>
<dbReference type="NCBIfam" id="TIGR00665">
    <property type="entry name" value="DnaB"/>
    <property type="match status" value="1"/>
</dbReference>
<comment type="catalytic activity">
    <reaction evidence="11 13">
        <text>ATP + H2O = ADP + phosphate + H(+)</text>
        <dbReference type="Rhea" id="RHEA:13065"/>
        <dbReference type="ChEBI" id="CHEBI:15377"/>
        <dbReference type="ChEBI" id="CHEBI:15378"/>
        <dbReference type="ChEBI" id="CHEBI:30616"/>
        <dbReference type="ChEBI" id="CHEBI:43474"/>
        <dbReference type="ChEBI" id="CHEBI:456216"/>
        <dbReference type="EC" id="5.6.2.3"/>
    </reaction>
</comment>
<feature type="domain" description="SF4 helicase" evidence="14">
    <location>
        <begin position="193"/>
        <end position="460"/>
    </location>
</feature>
<dbReference type="GO" id="GO:0043139">
    <property type="term" value="F:5'-3' DNA helicase activity"/>
    <property type="evidence" value="ECO:0007669"/>
    <property type="project" value="UniProtKB-EC"/>
</dbReference>
<evidence type="ECO:0000256" key="6">
    <source>
        <dbReference type="ARBA" id="ARBA00022806"/>
    </source>
</evidence>
<dbReference type="Proteomes" id="UP000292423">
    <property type="component" value="Unassembled WGS sequence"/>
</dbReference>
<dbReference type="EC" id="5.6.2.3" evidence="12 13"/>
<sequence length="466" mass="51610">MPPSLPAESDVVTSLKVPPHSLTLEQAILSGLMADPSAWDNVTEIVSEKDFYSPRHSLIFRAIATLINNDQPCDAILVMKWLEDMQLLEKAGGESYLGQILKDAPATTANIEAYSERVREFSVLRQLIATSGEIANVAYQPKGQSAATILDQAETKIFAIAEQQKNRDAKSGPQLIKPLLAKTLEKIDELYHSTEPITGLTTGFSDLDNRTFGMQKSDLIIVAARPSMGKTTFAMNLVESVIFNSDLPAVVFSMEMPAEQLLLRMLSSIGGVDQSRVRSGKLEEDDWPRLASAVTQLSDKKLYIDDSAALPPNEVRARARRVARDHGGKMGLVMVDYLQLMRVPGMENNRVNEVGEISRSMKALAKELQCPVVALSQLSRNLEQRPNKRPVMSDLRESGAIEQDADLIMFIYRDEVYNTDSKDKGTAEIIIAKQRNGPIGTARLAFVGHLSRFKDLAPEYYRADDE</sequence>
<dbReference type="SUPFAM" id="SSF48024">
    <property type="entry name" value="N-terminal domain of DnaB helicase"/>
    <property type="match status" value="1"/>
</dbReference>
<dbReference type="GO" id="GO:0006269">
    <property type="term" value="P:DNA replication, synthesis of primer"/>
    <property type="evidence" value="ECO:0007669"/>
    <property type="project" value="UniProtKB-UniRule"/>
</dbReference>
<comment type="function">
    <text evidence="10 13">The main replicative DNA helicase, it participates in initiation and elongation during chromosome replication. Travels ahead of the DNA replisome, separating dsDNA into templates for DNA synthesis. A processive ATP-dependent 5'-3' DNA helicase it has DNA-dependent ATPase activity.</text>
</comment>
<dbReference type="CDD" id="cd00984">
    <property type="entry name" value="DnaB_C"/>
    <property type="match status" value="1"/>
</dbReference>
<dbReference type="InterPro" id="IPR027417">
    <property type="entry name" value="P-loop_NTPase"/>
</dbReference>
<keyword evidence="16" id="KW-1185">Reference proteome</keyword>
<evidence type="ECO:0000256" key="12">
    <source>
        <dbReference type="NCBIfam" id="TIGR00665"/>
    </source>
</evidence>
<dbReference type="RefSeq" id="WP_130412076.1">
    <property type="nucleotide sequence ID" value="NZ_SHKX01000011.1"/>
</dbReference>
<keyword evidence="3 13" id="KW-0235">DNA replication</keyword>
<organism evidence="15 16">
    <name type="scientific">Fluviicoccus keumensis</name>
    <dbReference type="NCBI Taxonomy" id="1435465"/>
    <lineage>
        <taxon>Bacteria</taxon>
        <taxon>Pseudomonadati</taxon>
        <taxon>Pseudomonadota</taxon>
        <taxon>Gammaproteobacteria</taxon>
        <taxon>Moraxellales</taxon>
        <taxon>Moraxellaceae</taxon>
        <taxon>Fluviicoccus</taxon>
    </lineage>
</organism>
<dbReference type="GO" id="GO:0016887">
    <property type="term" value="F:ATP hydrolysis activity"/>
    <property type="evidence" value="ECO:0007669"/>
    <property type="project" value="RHEA"/>
</dbReference>
<dbReference type="PANTHER" id="PTHR30153:SF2">
    <property type="entry name" value="REPLICATIVE DNA HELICASE"/>
    <property type="match status" value="1"/>
</dbReference>
<dbReference type="PANTHER" id="PTHR30153">
    <property type="entry name" value="REPLICATIVE DNA HELICASE DNAB"/>
    <property type="match status" value="1"/>
</dbReference>
<dbReference type="GO" id="GO:0003677">
    <property type="term" value="F:DNA binding"/>
    <property type="evidence" value="ECO:0007669"/>
    <property type="project" value="UniProtKB-UniRule"/>
</dbReference>
<proteinExistence type="inferred from homology"/>
<dbReference type="GO" id="GO:1990077">
    <property type="term" value="C:primosome complex"/>
    <property type="evidence" value="ECO:0007669"/>
    <property type="project" value="UniProtKB-UniRule"/>
</dbReference>
<dbReference type="Gene3D" id="1.10.860.10">
    <property type="entry name" value="DNAb Helicase, Chain A"/>
    <property type="match status" value="1"/>
</dbReference>
<dbReference type="GO" id="GO:0005829">
    <property type="term" value="C:cytosol"/>
    <property type="evidence" value="ECO:0007669"/>
    <property type="project" value="TreeGrafter"/>
</dbReference>
<keyword evidence="5 13" id="KW-0378">Hydrolase</keyword>
<evidence type="ECO:0000256" key="4">
    <source>
        <dbReference type="ARBA" id="ARBA00022741"/>
    </source>
</evidence>
<dbReference type="FunFam" id="1.10.860.10:FF:000001">
    <property type="entry name" value="Replicative DNA helicase"/>
    <property type="match status" value="1"/>
</dbReference>
<comment type="caution">
    <text evidence="15">The sequence shown here is derived from an EMBL/GenBank/DDBJ whole genome shotgun (WGS) entry which is preliminary data.</text>
</comment>